<protein>
    <submittedName>
        <fullName evidence="4">Putative nudix hydrolase</fullName>
    </submittedName>
</protein>
<organism evidence="4 5">
    <name type="scientific">Candidatus Protochlamydia naegleriophila</name>
    <dbReference type="NCBI Taxonomy" id="389348"/>
    <lineage>
        <taxon>Bacteria</taxon>
        <taxon>Pseudomonadati</taxon>
        <taxon>Chlamydiota</taxon>
        <taxon>Chlamydiia</taxon>
        <taxon>Parachlamydiales</taxon>
        <taxon>Parachlamydiaceae</taxon>
        <taxon>Candidatus Protochlamydia</taxon>
    </lineage>
</organism>
<dbReference type="PANTHER" id="PTHR43046">
    <property type="entry name" value="GDP-MANNOSE MANNOSYL HYDROLASE"/>
    <property type="match status" value="1"/>
</dbReference>
<dbReference type="GO" id="GO:0016787">
    <property type="term" value="F:hydrolase activity"/>
    <property type="evidence" value="ECO:0007669"/>
    <property type="project" value="UniProtKB-KW"/>
</dbReference>
<dbReference type="Gene3D" id="3.90.79.10">
    <property type="entry name" value="Nucleoside Triphosphate Pyrophosphohydrolase"/>
    <property type="match status" value="1"/>
</dbReference>
<dbReference type="CDD" id="cd04688">
    <property type="entry name" value="NUDIX_Hydrolase"/>
    <property type="match status" value="1"/>
</dbReference>
<reference evidence="5" key="1">
    <citation type="submission" date="2015-09" db="EMBL/GenBank/DDBJ databases">
        <authorList>
            <person name="Bertelli C."/>
        </authorList>
    </citation>
    <scope>NUCLEOTIDE SEQUENCE [LARGE SCALE GENOMIC DNA]</scope>
    <source>
        <strain evidence="5">KNic</strain>
    </source>
</reference>
<keyword evidence="2 4" id="KW-0378">Hydrolase</keyword>
<sequence>MNSLTTTLPVSYEVGEKYFNYRTCGIALNDGRVLAVKISPYDFWLFPGGRVEFMESSQVALEREIKEELKIPCRVERPLWIVEDFYSFENQKVHELGYYYLIDFPSNKEIYEKKEEWSVYEEEKINERAKTLTFRWLPLNHLESVDLRPGYIKTRLSALPDNTEHLIIDSK</sequence>
<dbReference type="AlphaFoldDB" id="A0A0U5ESP6"/>
<evidence type="ECO:0000313" key="4">
    <source>
        <dbReference type="EMBL" id="CUI17169.1"/>
    </source>
</evidence>
<dbReference type="Pfam" id="PF00293">
    <property type="entry name" value="NUDIX"/>
    <property type="match status" value="1"/>
</dbReference>
<dbReference type="SUPFAM" id="SSF55811">
    <property type="entry name" value="Nudix"/>
    <property type="match status" value="1"/>
</dbReference>
<dbReference type="PATRIC" id="fig|389348.3.peg.1746"/>
<dbReference type="InterPro" id="IPR015797">
    <property type="entry name" value="NUDIX_hydrolase-like_dom_sf"/>
</dbReference>
<dbReference type="InterPro" id="IPR000086">
    <property type="entry name" value="NUDIX_hydrolase_dom"/>
</dbReference>
<proteinExistence type="predicted"/>
<dbReference type="PANTHER" id="PTHR43046:SF14">
    <property type="entry name" value="MUTT_NUDIX FAMILY PROTEIN"/>
    <property type="match status" value="1"/>
</dbReference>
<dbReference type="EMBL" id="LN879502">
    <property type="protein sequence ID" value="CUI17169.1"/>
    <property type="molecule type" value="Genomic_DNA"/>
</dbReference>
<dbReference type="InParanoid" id="A0A0U5ESP6"/>
<comment type="cofactor">
    <cofactor evidence="1">
        <name>Mg(2+)</name>
        <dbReference type="ChEBI" id="CHEBI:18420"/>
    </cofactor>
</comment>
<dbReference type="STRING" id="389348.PNK_1559"/>
<dbReference type="PROSITE" id="PS51462">
    <property type="entry name" value="NUDIX"/>
    <property type="match status" value="1"/>
</dbReference>
<dbReference type="KEGG" id="pnl:PNK_1559"/>
<keyword evidence="5" id="KW-1185">Reference proteome</keyword>
<evidence type="ECO:0000256" key="2">
    <source>
        <dbReference type="ARBA" id="ARBA00022801"/>
    </source>
</evidence>
<evidence type="ECO:0000313" key="5">
    <source>
        <dbReference type="Proteomes" id="UP000069902"/>
    </source>
</evidence>
<name>A0A0U5ESP6_9BACT</name>
<dbReference type="Proteomes" id="UP000069902">
    <property type="component" value="Chromosome cPNK"/>
</dbReference>
<feature type="domain" description="Nudix hydrolase" evidence="3">
    <location>
        <begin position="11"/>
        <end position="160"/>
    </location>
</feature>
<evidence type="ECO:0000256" key="1">
    <source>
        <dbReference type="ARBA" id="ARBA00001946"/>
    </source>
</evidence>
<evidence type="ECO:0000259" key="3">
    <source>
        <dbReference type="PROSITE" id="PS51462"/>
    </source>
</evidence>
<accession>A0A0U5ESP6</accession>
<dbReference type="RefSeq" id="WP_032124235.1">
    <property type="nucleotide sequence ID" value="NZ_LN879502.1"/>
</dbReference>
<gene>
    <name evidence="4" type="ORF">PNK_1559</name>
</gene>